<protein>
    <submittedName>
        <fullName evidence="7">DEAD/DEAH box helicase</fullName>
        <ecNumber evidence="7">3.6.4.-</ecNumber>
    </submittedName>
</protein>
<organism evidence="7 8">
    <name type="scientific">Marinicrinis sediminis</name>
    <dbReference type="NCBI Taxonomy" id="1652465"/>
    <lineage>
        <taxon>Bacteria</taxon>
        <taxon>Bacillati</taxon>
        <taxon>Bacillota</taxon>
        <taxon>Bacilli</taxon>
        <taxon>Bacillales</taxon>
        <taxon>Paenibacillaceae</taxon>
    </lineage>
</organism>
<dbReference type="EC" id="3.6.4.-" evidence="7"/>
<dbReference type="SMART" id="SM00487">
    <property type="entry name" value="DEXDc"/>
    <property type="match status" value="1"/>
</dbReference>
<dbReference type="InterPro" id="IPR027417">
    <property type="entry name" value="P-loop_NTPase"/>
</dbReference>
<dbReference type="InterPro" id="IPR014001">
    <property type="entry name" value="Helicase_ATP-bd"/>
</dbReference>
<dbReference type="RefSeq" id="WP_379927992.1">
    <property type="nucleotide sequence ID" value="NZ_JBHUMM010000004.1"/>
</dbReference>
<keyword evidence="4" id="KW-0067">ATP-binding</keyword>
<dbReference type="SUPFAM" id="SSF52540">
    <property type="entry name" value="P-loop containing nucleoside triphosphate hydrolases"/>
    <property type="match status" value="2"/>
</dbReference>
<keyword evidence="1" id="KW-0547">Nucleotide-binding</keyword>
<dbReference type="PANTHER" id="PTHR10799">
    <property type="entry name" value="SNF2/RAD54 HELICASE FAMILY"/>
    <property type="match status" value="1"/>
</dbReference>
<dbReference type="PROSITE" id="PS51192">
    <property type="entry name" value="HELICASE_ATP_BIND_1"/>
    <property type="match status" value="1"/>
</dbReference>
<evidence type="ECO:0000259" key="5">
    <source>
        <dbReference type="PROSITE" id="PS51192"/>
    </source>
</evidence>
<dbReference type="GO" id="GO:0004386">
    <property type="term" value="F:helicase activity"/>
    <property type="evidence" value="ECO:0007669"/>
    <property type="project" value="UniProtKB-KW"/>
</dbReference>
<evidence type="ECO:0000313" key="8">
    <source>
        <dbReference type="Proteomes" id="UP001597497"/>
    </source>
</evidence>
<evidence type="ECO:0000256" key="4">
    <source>
        <dbReference type="ARBA" id="ARBA00022840"/>
    </source>
</evidence>
<comment type="caution">
    <text evidence="7">The sequence shown here is derived from an EMBL/GenBank/DDBJ whole genome shotgun (WGS) entry which is preliminary data.</text>
</comment>
<evidence type="ECO:0000313" key="7">
    <source>
        <dbReference type="EMBL" id="MFD2670586.1"/>
    </source>
</evidence>
<dbReference type="InterPro" id="IPR057342">
    <property type="entry name" value="DEXDc_RapA"/>
</dbReference>
<dbReference type="PROSITE" id="PS51194">
    <property type="entry name" value="HELICASE_CTER"/>
    <property type="match status" value="1"/>
</dbReference>
<dbReference type="InterPro" id="IPR000330">
    <property type="entry name" value="SNF2_N"/>
</dbReference>
<dbReference type="Gene3D" id="3.40.50.10810">
    <property type="entry name" value="Tandem AAA-ATPase domain"/>
    <property type="match status" value="1"/>
</dbReference>
<evidence type="ECO:0000256" key="2">
    <source>
        <dbReference type="ARBA" id="ARBA00022801"/>
    </source>
</evidence>
<dbReference type="Pfam" id="PF00176">
    <property type="entry name" value="SNF2-rel_dom"/>
    <property type="match status" value="1"/>
</dbReference>
<dbReference type="CDD" id="cd18011">
    <property type="entry name" value="DEXDc_RapA"/>
    <property type="match status" value="1"/>
</dbReference>
<dbReference type="InterPro" id="IPR038718">
    <property type="entry name" value="SNF2-like_sf"/>
</dbReference>
<keyword evidence="8" id="KW-1185">Reference proteome</keyword>
<reference evidence="8" key="1">
    <citation type="journal article" date="2019" name="Int. J. Syst. Evol. Microbiol.">
        <title>The Global Catalogue of Microorganisms (GCM) 10K type strain sequencing project: providing services to taxonomists for standard genome sequencing and annotation.</title>
        <authorList>
            <consortium name="The Broad Institute Genomics Platform"/>
            <consortium name="The Broad Institute Genome Sequencing Center for Infectious Disease"/>
            <person name="Wu L."/>
            <person name="Ma J."/>
        </authorList>
    </citation>
    <scope>NUCLEOTIDE SEQUENCE [LARGE SCALE GENOMIC DNA]</scope>
    <source>
        <strain evidence="8">KCTC 33676</strain>
    </source>
</reference>
<dbReference type="EMBL" id="JBHUMM010000004">
    <property type="protein sequence ID" value="MFD2670586.1"/>
    <property type="molecule type" value="Genomic_DNA"/>
</dbReference>
<keyword evidence="2 7" id="KW-0378">Hydrolase</keyword>
<dbReference type="InterPro" id="IPR001650">
    <property type="entry name" value="Helicase_C-like"/>
</dbReference>
<dbReference type="Proteomes" id="UP001597497">
    <property type="component" value="Unassembled WGS sequence"/>
</dbReference>
<proteinExistence type="predicted"/>
<feature type="domain" description="Helicase C-terminal" evidence="6">
    <location>
        <begin position="376"/>
        <end position="528"/>
    </location>
</feature>
<gene>
    <name evidence="7" type="ORF">ACFSUC_03050</name>
</gene>
<dbReference type="InterPro" id="IPR049730">
    <property type="entry name" value="SNF2/RAD54-like_C"/>
</dbReference>
<dbReference type="CDD" id="cd18793">
    <property type="entry name" value="SF2_C_SNF"/>
    <property type="match status" value="1"/>
</dbReference>
<evidence type="ECO:0000256" key="1">
    <source>
        <dbReference type="ARBA" id="ARBA00022741"/>
    </source>
</evidence>
<evidence type="ECO:0000259" key="6">
    <source>
        <dbReference type="PROSITE" id="PS51194"/>
    </source>
</evidence>
<name>A0ABW5R784_9BACL</name>
<dbReference type="Gene3D" id="3.40.50.300">
    <property type="entry name" value="P-loop containing nucleotide triphosphate hydrolases"/>
    <property type="match status" value="1"/>
</dbReference>
<accession>A0ABW5R784</accession>
<sequence>MKNCQTEPAVVPINAHVHMHMNKEWIQELVQRSDQNGPWDAWAFYQMAYQAEQSSLISSFDELQCMRHLTDLTPLPHQMDTAKKVLNEMRGRAILADEVGLGKTIEAGLILKEYMIRGLVRKVLVLVPASLVLQWVRELNQKFGISAVAQKKAYMWDQHDIVVASMDTAKRDPHREIIHQIEYDMLIIDEAHKLKNKQTTNYKFINQMKKKYCLLLTATPVQNDLKELFNLISLLKPGQLGGQGNFQTNYVQQKRIPKNHDLLKEQLSQVMIRNRRSEGNLSFTKRHVRNILLELSPAEMELYRGVTRFVKETVQTHTDTTSMLSLVTLQREVCSSRDAVFLTLVNLFKKTAEDSPLRQAIWDLVHQIKAIEANTKAEQVMNIIRNTEEKVIIFTEYRASQEYLLQYLKAHDFTAVPYRGGMNRGKKDWMMDLFRTRAQVMVATEAGGEGINLQFCNRIINFDLPWNPMRVEQRIGRIHRLGQQRDVYIYNLSTRHTIEEHILHLLHEKINMFELVIGELDMILERLEQQQSLEKQLTRIMLQAESDEAARAEIEQLGNSFAEVKQQIEREKRRGQHAVNGN</sequence>
<dbReference type="SMART" id="SM00490">
    <property type="entry name" value="HELICc"/>
    <property type="match status" value="1"/>
</dbReference>
<evidence type="ECO:0000256" key="3">
    <source>
        <dbReference type="ARBA" id="ARBA00022806"/>
    </source>
</evidence>
<dbReference type="GO" id="GO:0016787">
    <property type="term" value="F:hydrolase activity"/>
    <property type="evidence" value="ECO:0007669"/>
    <property type="project" value="UniProtKB-KW"/>
</dbReference>
<dbReference type="Pfam" id="PF00271">
    <property type="entry name" value="Helicase_C"/>
    <property type="match status" value="1"/>
</dbReference>
<keyword evidence="3 7" id="KW-0347">Helicase</keyword>
<feature type="domain" description="Helicase ATP-binding" evidence="5">
    <location>
        <begin position="84"/>
        <end position="238"/>
    </location>
</feature>